<evidence type="ECO:0000256" key="8">
    <source>
        <dbReference type="SAM" id="Phobius"/>
    </source>
</evidence>
<evidence type="ECO:0000256" key="7">
    <source>
        <dbReference type="ARBA" id="ARBA00024362"/>
    </source>
</evidence>
<accession>A0A1D1ZNB9</accession>
<keyword evidence="3 8" id="KW-0812">Transmembrane</keyword>
<proteinExistence type="inferred from homology"/>
<dbReference type="GO" id="GO:0015293">
    <property type="term" value="F:symporter activity"/>
    <property type="evidence" value="ECO:0007669"/>
    <property type="project" value="UniProtKB-KW"/>
</dbReference>
<feature type="transmembrane region" description="Helical" evidence="8">
    <location>
        <begin position="199"/>
        <end position="218"/>
    </location>
</feature>
<dbReference type="InterPro" id="IPR020846">
    <property type="entry name" value="MFS_dom"/>
</dbReference>
<reference evidence="10" key="1">
    <citation type="submission" date="2015-08" db="EMBL/GenBank/DDBJ databases">
        <authorList>
            <person name="Babu N.S."/>
            <person name="Beckwith C.J."/>
            <person name="Beseler K.G."/>
            <person name="Brison A."/>
            <person name="Carone J.V."/>
            <person name="Caskin T.P."/>
            <person name="Diamond M."/>
            <person name="Durham M.E."/>
            <person name="Foxe J.M."/>
            <person name="Go M."/>
            <person name="Henderson B.A."/>
            <person name="Jones I.B."/>
            <person name="McGettigan J.A."/>
            <person name="Micheletti S.J."/>
            <person name="Nasrallah M.E."/>
            <person name="Ortiz D."/>
            <person name="Piller C.R."/>
            <person name="Privatt S.R."/>
            <person name="Schneider S.L."/>
            <person name="Sharp S."/>
            <person name="Smith T.C."/>
            <person name="Stanton J.D."/>
            <person name="Ullery H.E."/>
            <person name="Wilson R.J."/>
            <person name="Serrano M.G."/>
            <person name="Buck G."/>
            <person name="Lee V."/>
            <person name="Wang Y."/>
            <person name="Carvalho R."/>
            <person name="Voegtly L."/>
            <person name="Shi R."/>
            <person name="Duckworth R."/>
            <person name="Johnson A."/>
            <person name="Loviza R."/>
            <person name="Walstead R."/>
            <person name="Shah Z."/>
            <person name="Kiflezghi M."/>
            <person name="Wade K."/>
            <person name="Ball S.L."/>
            <person name="Bradley K.W."/>
            <person name="Asai D.J."/>
            <person name="Bowman C.A."/>
            <person name="Russell D.A."/>
            <person name="Pope W.H."/>
            <person name="Jacobs-Sera D."/>
            <person name="Hendrix R.W."/>
            <person name="Hatfull G.F."/>
        </authorList>
    </citation>
    <scope>NUCLEOTIDE SEQUENCE</scope>
</reference>
<dbReference type="Pfam" id="PF07690">
    <property type="entry name" value="MFS_1"/>
    <property type="match status" value="1"/>
</dbReference>
<dbReference type="PANTHER" id="PTHR11662">
    <property type="entry name" value="SOLUTE CARRIER FAMILY 17"/>
    <property type="match status" value="1"/>
</dbReference>
<feature type="transmembrane region" description="Helical" evidence="8">
    <location>
        <begin position="415"/>
        <end position="436"/>
    </location>
</feature>
<keyword evidence="2" id="KW-0813">Transport</keyword>
<feature type="transmembrane region" description="Helical" evidence="8">
    <location>
        <begin position="374"/>
        <end position="395"/>
    </location>
</feature>
<protein>
    <recommendedName>
        <fullName evidence="9">Major facilitator superfamily (MFS) profile domain-containing protein</fullName>
    </recommendedName>
</protein>
<dbReference type="EMBL" id="GDKF01010130">
    <property type="protein sequence ID" value="JAT68492.1"/>
    <property type="molecule type" value="Transcribed_RNA"/>
</dbReference>
<comment type="subcellular location">
    <subcellularLocation>
        <location evidence="1">Membrane</location>
        <topology evidence="1">Multi-pass membrane protein</topology>
    </subcellularLocation>
</comment>
<feature type="domain" description="Major facilitator superfamily (MFS) profile" evidence="9">
    <location>
        <begin position="73"/>
        <end position="561"/>
    </location>
</feature>
<dbReference type="Gene3D" id="1.20.1250.20">
    <property type="entry name" value="MFS general substrate transporter like domains"/>
    <property type="match status" value="2"/>
</dbReference>
<feature type="transmembrane region" description="Helical" evidence="8">
    <location>
        <begin position="505"/>
        <end position="529"/>
    </location>
</feature>
<dbReference type="GO" id="GO:0016020">
    <property type="term" value="C:membrane"/>
    <property type="evidence" value="ECO:0007669"/>
    <property type="project" value="UniProtKB-SubCell"/>
</dbReference>
<evidence type="ECO:0000259" key="9">
    <source>
        <dbReference type="PROSITE" id="PS50850"/>
    </source>
</evidence>
<dbReference type="InterPro" id="IPR050382">
    <property type="entry name" value="MFS_Na/Anion_cotransporter"/>
</dbReference>
<sequence>MAPVLPPNTRPTSPLAPTPRFWRPPPASILRQASDRVDALHVSGHPSSVAVEAVGELRLPWTRAAYALTWRGLTALVSLAVALFAAHASLLAVAIIPMAARYGWDPASQGVLLSASYSGQLCSQLAGGLLADRWGGRAPLAAGVVASSLASLLTPVATAGGRGGLVVVRVLLGLAQGAATPAVHSLLSAHCPPARQTTAAAAVAAATLFGTALVFGAAPPLLARAPWQLAFYLAGGAALAWLAPWAALALAPGPRAPVAPTHFTLGALWRGLAPHARQGMNGGATPRDAPPAGLAPIAEEGADRARAGRLAAWIPGWPGWASPMPGPGPLSAEQSDDGLSEAGTDWSDGVATAHKARLAALPSGFAALLRQREVWAICVAQFAGSWGAYGLLSWLPSFFRDAYGVELARLGRFAVLPYAVQGCVGLAAGAAADRLLARGWATASVRRGAQAAGMLGPAACILAAAACRGPGAAAAWITLGAAAGALAAAGAGANHLDVAPKHAGLVWGAGSSAATAAGLLAVPVSGVVLEATGSWAAVFGLAAAIYALGAGLYWVWAGGEALLADG</sequence>
<name>A0A1D1ZNB9_AUXPR</name>
<dbReference type="SUPFAM" id="SSF103473">
    <property type="entry name" value="MFS general substrate transporter"/>
    <property type="match status" value="1"/>
</dbReference>
<feature type="transmembrane region" description="Helical" evidence="8">
    <location>
        <begin position="535"/>
        <end position="556"/>
    </location>
</feature>
<dbReference type="PANTHER" id="PTHR11662:SF446">
    <property type="entry name" value="SODIUM-DEPENDENT PHOSPHATE TRANSPORT PROTEIN 1, CHLOROPLASTIC"/>
    <property type="match status" value="1"/>
</dbReference>
<evidence type="ECO:0000256" key="2">
    <source>
        <dbReference type="ARBA" id="ARBA00022448"/>
    </source>
</evidence>
<dbReference type="FunFam" id="1.20.1250.20:FF:000003">
    <property type="entry name" value="Solute carrier family 17 member 3"/>
    <property type="match status" value="1"/>
</dbReference>
<feature type="transmembrane region" description="Helical" evidence="8">
    <location>
        <begin position="73"/>
        <end position="99"/>
    </location>
</feature>
<feature type="transmembrane region" description="Helical" evidence="8">
    <location>
        <begin position="230"/>
        <end position="251"/>
    </location>
</feature>
<keyword evidence="6 8" id="KW-0472">Membrane</keyword>
<evidence type="ECO:0000256" key="3">
    <source>
        <dbReference type="ARBA" id="ARBA00022692"/>
    </source>
</evidence>
<comment type="similarity">
    <text evidence="7">Belongs to the major facilitator superfamily. Sodium/anion cotransporter (TC 2.A.1.14) family.</text>
</comment>
<dbReference type="PROSITE" id="PS50850">
    <property type="entry name" value="MFS"/>
    <property type="match status" value="1"/>
</dbReference>
<evidence type="ECO:0000256" key="5">
    <source>
        <dbReference type="ARBA" id="ARBA00022989"/>
    </source>
</evidence>
<organism evidence="10">
    <name type="scientific">Auxenochlorella protothecoides</name>
    <name type="common">Green microalga</name>
    <name type="synonym">Chlorella protothecoides</name>
    <dbReference type="NCBI Taxonomy" id="3075"/>
    <lineage>
        <taxon>Eukaryota</taxon>
        <taxon>Viridiplantae</taxon>
        <taxon>Chlorophyta</taxon>
        <taxon>core chlorophytes</taxon>
        <taxon>Trebouxiophyceae</taxon>
        <taxon>Chlorellales</taxon>
        <taxon>Chlorellaceae</taxon>
        <taxon>Auxenochlorella</taxon>
    </lineage>
</organism>
<evidence type="ECO:0000256" key="6">
    <source>
        <dbReference type="ARBA" id="ARBA00023136"/>
    </source>
</evidence>
<evidence type="ECO:0000313" key="10">
    <source>
        <dbReference type="EMBL" id="JAT68492.1"/>
    </source>
</evidence>
<keyword evidence="4" id="KW-0769">Symport</keyword>
<keyword evidence="5 8" id="KW-1133">Transmembrane helix</keyword>
<feature type="transmembrane region" description="Helical" evidence="8">
    <location>
        <begin position="166"/>
        <end position="187"/>
    </location>
</feature>
<dbReference type="AlphaFoldDB" id="A0A1D1ZNB9"/>
<dbReference type="InterPro" id="IPR011701">
    <property type="entry name" value="MFS"/>
</dbReference>
<evidence type="ECO:0000256" key="4">
    <source>
        <dbReference type="ARBA" id="ARBA00022847"/>
    </source>
</evidence>
<dbReference type="InterPro" id="IPR036259">
    <property type="entry name" value="MFS_trans_sf"/>
</dbReference>
<gene>
    <name evidence="10" type="ORF">g.60</name>
</gene>
<evidence type="ECO:0000256" key="1">
    <source>
        <dbReference type="ARBA" id="ARBA00004141"/>
    </source>
</evidence>
<feature type="transmembrane region" description="Helical" evidence="8">
    <location>
        <begin position="472"/>
        <end position="493"/>
    </location>
</feature>